<comment type="caution">
    <text evidence="6">The sequence shown here is derived from an EMBL/GenBank/DDBJ whole genome shotgun (WGS) entry which is preliminary data.</text>
</comment>
<dbReference type="PANTHER" id="PTHR10173">
    <property type="entry name" value="METHIONINE SULFOXIDE REDUCTASE"/>
    <property type="match status" value="1"/>
</dbReference>
<dbReference type="NCBIfam" id="TIGR00357">
    <property type="entry name" value="peptide-methionine (R)-S-oxide reductase MsrB"/>
    <property type="match status" value="1"/>
</dbReference>
<dbReference type="Proteomes" id="UP001480955">
    <property type="component" value="Unassembled WGS sequence"/>
</dbReference>
<protein>
    <recommendedName>
        <fullName evidence="1">peptide-methionine (R)-S-oxide reductase</fullName>
        <ecNumber evidence="1">1.8.4.12</ecNumber>
    </recommendedName>
</protein>
<dbReference type="EC" id="1.8.4.12" evidence="1"/>
<dbReference type="RefSeq" id="WP_350395203.1">
    <property type="nucleotide sequence ID" value="NZ_JBELQE010000079.1"/>
</dbReference>
<feature type="domain" description="MsrB" evidence="5">
    <location>
        <begin position="41"/>
        <end position="162"/>
    </location>
</feature>
<dbReference type="InterPro" id="IPR002579">
    <property type="entry name" value="Met_Sox_Rdtase_MsrB_dom"/>
</dbReference>
<organism evidence="6 7">
    <name type="scientific">Methylorubrum podarium</name>
    <dbReference type="NCBI Taxonomy" id="200476"/>
    <lineage>
        <taxon>Bacteria</taxon>
        <taxon>Pseudomonadati</taxon>
        <taxon>Pseudomonadota</taxon>
        <taxon>Alphaproteobacteria</taxon>
        <taxon>Hyphomicrobiales</taxon>
        <taxon>Methylobacteriaceae</taxon>
        <taxon>Methylorubrum</taxon>
    </lineage>
</organism>
<feature type="chain" id="PRO_5046632097" description="peptide-methionine (R)-S-oxide reductase" evidence="4">
    <location>
        <begin position="28"/>
        <end position="166"/>
    </location>
</feature>
<sequence length="166" mass="17804">MNRRQTLRAGASLLGLLAASRLTAVMAAPASGAGFEVQKSEAEWRAILSPAAYTVLREHGTERAYTSPLNGEKRPGRFSCAGCDLPLFSSKTKFDSGTGWPSFFEPLPDAVGTQVDTAYGMRRTEVHCRRCGGHLGHVFDDGPKPTGLRYCMNGVSLRFEPAAGPA</sequence>
<dbReference type="Gene3D" id="2.170.150.20">
    <property type="entry name" value="Peptide methionine sulfoxide reductase"/>
    <property type="match status" value="1"/>
</dbReference>
<evidence type="ECO:0000313" key="7">
    <source>
        <dbReference type="Proteomes" id="UP001480955"/>
    </source>
</evidence>
<keyword evidence="7" id="KW-1185">Reference proteome</keyword>
<keyword evidence="2 6" id="KW-0560">Oxidoreductase</keyword>
<dbReference type="PANTHER" id="PTHR10173:SF57">
    <property type="entry name" value="PEPTIDE-METHIONINE (R)-S-OXIDE REDUCTASE"/>
    <property type="match status" value="1"/>
</dbReference>
<comment type="catalytic activity">
    <reaction evidence="3">
        <text>L-methionyl-[protein] + [thioredoxin]-disulfide + H2O = L-methionyl-(R)-S-oxide-[protein] + [thioredoxin]-dithiol</text>
        <dbReference type="Rhea" id="RHEA:24164"/>
        <dbReference type="Rhea" id="RHEA-COMP:10698"/>
        <dbReference type="Rhea" id="RHEA-COMP:10700"/>
        <dbReference type="Rhea" id="RHEA-COMP:12313"/>
        <dbReference type="Rhea" id="RHEA-COMP:12314"/>
        <dbReference type="ChEBI" id="CHEBI:15377"/>
        <dbReference type="ChEBI" id="CHEBI:16044"/>
        <dbReference type="ChEBI" id="CHEBI:29950"/>
        <dbReference type="ChEBI" id="CHEBI:45764"/>
        <dbReference type="ChEBI" id="CHEBI:50058"/>
        <dbReference type="EC" id="1.8.4.12"/>
    </reaction>
</comment>
<gene>
    <name evidence="6" type="primary">msrB</name>
    <name evidence="6" type="ORF">ABS772_13305</name>
</gene>
<evidence type="ECO:0000256" key="3">
    <source>
        <dbReference type="ARBA" id="ARBA00048488"/>
    </source>
</evidence>
<dbReference type="PROSITE" id="PS51790">
    <property type="entry name" value="MSRB"/>
    <property type="match status" value="1"/>
</dbReference>
<feature type="signal peptide" evidence="4">
    <location>
        <begin position="1"/>
        <end position="27"/>
    </location>
</feature>
<keyword evidence="4" id="KW-0732">Signal</keyword>
<accession>A0ABV1QNC4</accession>
<evidence type="ECO:0000256" key="1">
    <source>
        <dbReference type="ARBA" id="ARBA00012499"/>
    </source>
</evidence>
<evidence type="ECO:0000256" key="4">
    <source>
        <dbReference type="SAM" id="SignalP"/>
    </source>
</evidence>
<dbReference type="GO" id="GO:0033743">
    <property type="term" value="F:peptide-methionine (R)-S-oxide reductase activity"/>
    <property type="evidence" value="ECO:0007669"/>
    <property type="project" value="UniProtKB-EC"/>
</dbReference>
<dbReference type="SUPFAM" id="SSF51316">
    <property type="entry name" value="Mss4-like"/>
    <property type="match status" value="1"/>
</dbReference>
<reference evidence="6 7" key="1">
    <citation type="submission" date="2024-06" db="EMBL/GenBank/DDBJ databases">
        <authorList>
            <person name="Campbell A.G."/>
        </authorList>
    </citation>
    <scope>NUCLEOTIDE SEQUENCE [LARGE SCALE GENOMIC DNA]</scope>
    <source>
        <strain evidence="6 7">EM12</strain>
    </source>
</reference>
<proteinExistence type="predicted"/>
<name>A0ABV1QNC4_9HYPH</name>
<dbReference type="InterPro" id="IPR011057">
    <property type="entry name" value="Mss4-like_sf"/>
</dbReference>
<dbReference type="InterPro" id="IPR028427">
    <property type="entry name" value="Met_Sox_Rdtase_MsrB"/>
</dbReference>
<dbReference type="Pfam" id="PF01641">
    <property type="entry name" value="SelR"/>
    <property type="match status" value="1"/>
</dbReference>
<evidence type="ECO:0000313" key="6">
    <source>
        <dbReference type="EMBL" id="MER2250892.1"/>
    </source>
</evidence>
<dbReference type="EMBL" id="JBELQE010000079">
    <property type="protein sequence ID" value="MER2250892.1"/>
    <property type="molecule type" value="Genomic_DNA"/>
</dbReference>
<evidence type="ECO:0000259" key="5">
    <source>
        <dbReference type="PROSITE" id="PS51790"/>
    </source>
</evidence>
<evidence type="ECO:0000256" key="2">
    <source>
        <dbReference type="ARBA" id="ARBA00023002"/>
    </source>
</evidence>